<feature type="non-terminal residue" evidence="2">
    <location>
        <position position="1"/>
    </location>
</feature>
<dbReference type="AlphaFoldDB" id="A0A9N9E5N0"/>
<feature type="region of interest" description="Disordered" evidence="1">
    <location>
        <begin position="73"/>
        <end position="93"/>
    </location>
</feature>
<organism evidence="2 3">
    <name type="scientific">Racocetra fulgida</name>
    <dbReference type="NCBI Taxonomy" id="60492"/>
    <lineage>
        <taxon>Eukaryota</taxon>
        <taxon>Fungi</taxon>
        <taxon>Fungi incertae sedis</taxon>
        <taxon>Mucoromycota</taxon>
        <taxon>Glomeromycotina</taxon>
        <taxon>Glomeromycetes</taxon>
        <taxon>Diversisporales</taxon>
        <taxon>Gigasporaceae</taxon>
        <taxon>Racocetra</taxon>
    </lineage>
</organism>
<name>A0A9N9E5N0_9GLOM</name>
<protein>
    <submittedName>
        <fullName evidence="2">17975_t:CDS:1</fullName>
    </submittedName>
</protein>
<dbReference type="EMBL" id="CAJVPZ010015322">
    <property type="protein sequence ID" value="CAG8665165.1"/>
    <property type="molecule type" value="Genomic_DNA"/>
</dbReference>
<gene>
    <name evidence="2" type="ORF">RFULGI_LOCUS9008</name>
</gene>
<feature type="compositionally biased region" description="Basic and acidic residues" evidence="1">
    <location>
        <begin position="73"/>
        <end position="91"/>
    </location>
</feature>
<comment type="caution">
    <text evidence="2">The sequence shown here is derived from an EMBL/GenBank/DDBJ whole genome shotgun (WGS) entry which is preliminary data.</text>
</comment>
<accession>A0A9N9E5N0</accession>
<proteinExistence type="predicted"/>
<evidence type="ECO:0000313" key="3">
    <source>
        <dbReference type="Proteomes" id="UP000789396"/>
    </source>
</evidence>
<keyword evidence="3" id="KW-1185">Reference proteome</keyword>
<evidence type="ECO:0000256" key="1">
    <source>
        <dbReference type="SAM" id="MobiDB-lite"/>
    </source>
</evidence>
<dbReference type="Proteomes" id="UP000789396">
    <property type="component" value="Unassembled WGS sequence"/>
</dbReference>
<reference evidence="2" key="1">
    <citation type="submission" date="2021-06" db="EMBL/GenBank/DDBJ databases">
        <authorList>
            <person name="Kallberg Y."/>
            <person name="Tangrot J."/>
            <person name="Rosling A."/>
        </authorList>
    </citation>
    <scope>NUCLEOTIDE SEQUENCE</scope>
    <source>
        <strain evidence="2">IN212</strain>
    </source>
</reference>
<dbReference type="OrthoDB" id="2445596at2759"/>
<sequence length="145" mass="16621">INDEEVFYTTDLQNEASLSENSELNELLDELSIEDNCAAALNSAIINYFNDIDQTIATEEALTDQQIVTLIQNKERDDVESGSDDSNKKPSEVPIQEAYNALKTWITFFEQQQSSNFNMNDIKIFKKYEKITNRILLNSQKQINS</sequence>
<evidence type="ECO:0000313" key="2">
    <source>
        <dbReference type="EMBL" id="CAG8665165.1"/>
    </source>
</evidence>